<keyword evidence="1" id="KW-0472">Membrane</keyword>
<dbReference type="EMBL" id="WWHY01000001">
    <property type="protein sequence ID" value="MYR31096.1"/>
    <property type="molecule type" value="Genomic_DNA"/>
</dbReference>
<dbReference type="Proteomes" id="UP000467124">
    <property type="component" value="Unassembled WGS sequence"/>
</dbReference>
<comment type="caution">
    <text evidence="2">The sequence shown here is derived from an EMBL/GenBank/DDBJ whole genome shotgun (WGS) entry which is preliminary data.</text>
</comment>
<gene>
    <name evidence="2" type="ORF">GTW20_02105</name>
</gene>
<protein>
    <submittedName>
        <fullName evidence="2">Uncharacterized protein</fullName>
    </submittedName>
</protein>
<feature type="transmembrane region" description="Helical" evidence="1">
    <location>
        <begin position="17"/>
        <end position="37"/>
    </location>
</feature>
<proteinExistence type="predicted"/>
<reference evidence="2 3" key="1">
    <citation type="journal article" date="2019" name="Nat. Commun.">
        <title>The antimicrobial potential of Streptomyces from insect microbiomes.</title>
        <authorList>
            <person name="Chevrette M.G."/>
            <person name="Carlson C.M."/>
            <person name="Ortega H.E."/>
            <person name="Thomas C."/>
            <person name="Ananiev G.E."/>
            <person name="Barns K.J."/>
            <person name="Book A.J."/>
            <person name="Cagnazzo J."/>
            <person name="Carlos C."/>
            <person name="Flanigan W."/>
            <person name="Grubbs K.J."/>
            <person name="Horn H.A."/>
            <person name="Hoffmann F.M."/>
            <person name="Klassen J.L."/>
            <person name="Knack J.J."/>
            <person name="Lewin G.R."/>
            <person name="McDonald B.R."/>
            <person name="Muller L."/>
            <person name="Melo W.G.P."/>
            <person name="Pinto-Tomas A.A."/>
            <person name="Schmitz A."/>
            <person name="Wendt-Pienkowski E."/>
            <person name="Wildman S."/>
            <person name="Zhao M."/>
            <person name="Zhang F."/>
            <person name="Bugni T.S."/>
            <person name="Andes D.R."/>
            <person name="Pupo M.T."/>
            <person name="Currie C.R."/>
        </authorList>
    </citation>
    <scope>NUCLEOTIDE SEQUENCE [LARGE SCALE GENOMIC DNA]</scope>
    <source>
        <strain evidence="2 3">SID5840</strain>
    </source>
</reference>
<feature type="transmembrane region" description="Helical" evidence="1">
    <location>
        <begin position="49"/>
        <end position="75"/>
    </location>
</feature>
<keyword evidence="1" id="KW-1133">Transmembrane helix</keyword>
<dbReference type="InterPro" id="IPR045713">
    <property type="entry name" value="DUF6069"/>
</dbReference>
<evidence type="ECO:0000313" key="3">
    <source>
        <dbReference type="Proteomes" id="UP000467124"/>
    </source>
</evidence>
<sequence length="139" mass="14376">MTGTEPRTAAPTWRPRLLGVAAATVANIVLILLAPLFGANMEIIGPDGAAAVVGVQHFALFTVVFALLGWAALAVAERLLGASRGRLVWTVVAVLFTLLSFVPSLAVGATVATEVVLVLSHVVVAAIVVPVFRRTSEPA</sequence>
<accession>A0A7K2IML8</accession>
<evidence type="ECO:0000256" key="1">
    <source>
        <dbReference type="SAM" id="Phobius"/>
    </source>
</evidence>
<evidence type="ECO:0000313" key="2">
    <source>
        <dbReference type="EMBL" id="MYR31096.1"/>
    </source>
</evidence>
<organism evidence="2 3">
    <name type="scientific">Nocardiopsis alba</name>
    <dbReference type="NCBI Taxonomy" id="53437"/>
    <lineage>
        <taxon>Bacteria</taxon>
        <taxon>Bacillati</taxon>
        <taxon>Actinomycetota</taxon>
        <taxon>Actinomycetes</taxon>
        <taxon>Streptosporangiales</taxon>
        <taxon>Nocardiopsidaceae</taxon>
        <taxon>Nocardiopsis</taxon>
    </lineage>
</organism>
<dbReference type="RefSeq" id="WP_161110130.1">
    <property type="nucleotide sequence ID" value="NZ_WWHY01000001.1"/>
</dbReference>
<keyword evidence="1" id="KW-0812">Transmembrane</keyword>
<dbReference type="AlphaFoldDB" id="A0A7K2IML8"/>
<feature type="transmembrane region" description="Helical" evidence="1">
    <location>
        <begin position="87"/>
        <end position="109"/>
    </location>
</feature>
<name>A0A7K2IML8_9ACTN</name>
<feature type="transmembrane region" description="Helical" evidence="1">
    <location>
        <begin position="115"/>
        <end position="132"/>
    </location>
</feature>
<dbReference type="Pfam" id="PF19545">
    <property type="entry name" value="DUF6069"/>
    <property type="match status" value="1"/>
</dbReference>